<evidence type="ECO:0000256" key="7">
    <source>
        <dbReference type="ARBA" id="ARBA00023170"/>
    </source>
</evidence>
<dbReference type="EMBL" id="CAJOAZ010005650">
    <property type="protein sequence ID" value="CAF4107999.1"/>
    <property type="molecule type" value="Genomic_DNA"/>
</dbReference>
<name>A0A813XT84_9BILA</name>
<dbReference type="PROSITE" id="PS50262">
    <property type="entry name" value="G_PROTEIN_RECEP_F1_2"/>
    <property type="match status" value="1"/>
</dbReference>
<evidence type="ECO:0000256" key="6">
    <source>
        <dbReference type="ARBA" id="ARBA00023136"/>
    </source>
</evidence>
<evidence type="ECO:0000256" key="10">
    <source>
        <dbReference type="SAM" id="SignalP"/>
    </source>
</evidence>
<dbReference type="EMBL" id="CAJOAY010006108">
    <property type="protein sequence ID" value="CAF4129982.1"/>
    <property type="molecule type" value="Genomic_DNA"/>
</dbReference>
<feature type="chain" id="PRO_5035599053" description="G-protein coupled receptors family 1 profile domain-containing protein" evidence="10">
    <location>
        <begin position="19"/>
        <end position="337"/>
    </location>
</feature>
<feature type="transmembrane region" description="Helical" evidence="9">
    <location>
        <begin position="197"/>
        <end position="220"/>
    </location>
</feature>
<dbReference type="Proteomes" id="UP000663891">
    <property type="component" value="Unassembled WGS sequence"/>
</dbReference>
<keyword evidence="10" id="KW-0732">Signal</keyword>
<keyword evidence="8" id="KW-0807">Transducer</keyword>
<dbReference type="OrthoDB" id="10045559at2759"/>
<dbReference type="InterPro" id="IPR017452">
    <property type="entry name" value="GPCR_Rhodpsn_7TM"/>
</dbReference>
<feature type="signal peptide" evidence="10">
    <location>
        <begin position="1"/>
        <end position="18"/>
    </location>
</feature>
<accession>A0A813XT84</accession>
<protein>
    <recommendedName>
        <fullName evidence="11">G-protein coupled receptors family 1 profile domain-containing protein</fullName>
    </recommendedName>
</protein>
<evidence type="ECO:0000259" key="11">
    <source>
        <dbReference type="PROSITE" id="PS50262"/>
    </source>
</evidence>
<feature type="domain" description="G-protein coupled receptors family 1 profile" evidence="11">
    <location>
        <begin position="50"/>
        <end position="322"/>
    </location>
</feature>
<evidence type="ECO:0000256" key="2">
    <source>
        <dbReference type="ARBA" id="ARBA00022475"/>
    </source>
</evidence>
<dbReference type="GO" id="GO:0004930">
    <property type="term" value="F:G protein-coupled receptor activity"/>
    <property type="evidence" value="ECO:0007669"/>
    <property type="project" value="UniProtKB-KW"/>
</dbReference>
<evidence type="ECO:0000313" key="15">
    <source>
        <dbReference type="Proteomes" id="UP000663891"/>
    </source>
</evidence>
<evidence type="ECO:0000313" key="12">
    <source>
        <dbReference type="EMBL" id="CAF0875965.1"/>
    </source>
</evidence>
<organism evidence="12 15">
    <name type="scientific">Adineta steineri</name>
    <dbReference type="NCBI Taxonomy" id="433720"/>
    <lineage>
        <taxon>Eukaryota</taxon>
        <taxon>Metazoa</taxon>
        <taxon>Spiralia</taxon>
        <taxon>Gnathifera</taxon>
        <taxon>Rotifera</taxon>
        <taxon>Eurotatoria</taxon>
        <taxon>Bdelloidea</taxon>
        <taxon>Adinetida</taxon>
        <taxon>Adinetidae</taxon>
        <taxon>Adineta</taxon>
    </lineage>
</organism>
<evidence type="ECO:0000256" key="4">
    <source>
        <dbReference type="ARBA" id="ARBA00022989"/>
    </source>
</evidence>
<evidence type="ECO:0000313" key="13">
    <source>
        <dbReference type="EMBL" id="CAF4107999.1"/>
    </source>
</evidence>
<evidence type="ECO:0000256" key="3">
    <source>
        <dbReference type="ARBA" id="ARBA00022692"/>
    </source>
</evidence>
<proteinExistence type="predicted"/>
<dbReference type="Gene3D" id="1.20.1070.10">
    <property type="entry name" value="Rhodopsin 7-helix transmembrane proteins"/>
    <property type="match status" value="1"/>
</dbReference>
<feature type="transmembrane region" description="Helical" evidence="9">
    <location>
        <begin position="256"/>
        <end position="280"/>
    </location>
</feature>
<evidence type="ECO:0000256" key="5">
    <source>
        <dbReference type="ARBA" id="ARBA00023040"/>
    </source>
</evidence>
<evidence type="ECO:0000256" key="8">
    <source>
        <dbReference type="ARBA" id="ARBA00023224"/>
    </source>
</evidence>
<comment type="caution">
    <text evidence="12">The sequence shown here is derived from an EMBL/GenBank/DDBJ whole genome shotgun (WGS) entry which is preliminary data.</text>
</comment>
<dbReference type="GO" id="GO:0005886">
    <property type="term" value="C:plasma membrane"/>
    <property type="evidence" value="ECO:0007669"/>
    <property type="project" value="UniProtKB-SubCell"/>
</dbReference>
<feature type="transmembrane region" description="Helical" evidence="9">
    <location>
        <begin position="151"/>
        <end position="177"/>
    </location>
</feature>
<keyword evidence="2" id="KW-1003">Cell membrane</keyword>
<keyword evidence="3 9" id="KW-0812">Transmembrane</keyword>
<dbReference type="GO" id="GO:0042277">
    <property type="term" value="F:peptide binding"/>
    <property type="evidence" value="ECO:0007669"/>
    <property type="project" value="TreeGrafter"/>
</dbReference>
<keyword evidence="5" id="KW-0297">G-protein coupled receptor</keyword>
<evidence type="ECO:0000313" key="14">
    <source>
        <dbReference type="EMBL" id="CAF4129982.1"/>
    </source>
</evidence>
<gene>
    <name evidence="14" type="ORF">OKA104_LOCUS37201</name>
    <name evidence="13" type="ORF">OXD698_LOCUS35786</name>
    <name evidence="12" type="ORF">VCS650_LOCUS7980</name>
</gene>
<dbReference type="Proteomes" id="UP000663844">
    <property type="component" value="Unassembled WGS sequence"/>
</dbReference>
<keyword evidence="4 9" id="KW-1133">Transmembrane helix</keyword>
<dbReference type="EMBL" id="CAJNON010000052">
    <property type="protein sequence ID" value="CAF0875965.1"/>
    <property type="molecule type" value="Genomic_DNA"/>
</dbReference>
<dbReference type="PANTHER" id="PTHR24229">
    <property type="entry name" value="NEUROPEPTIDES RECEPTOR"/>
    <property type="match status" value="1"/>
</dbReference>
<dbReference type="PANTHER" id="PTHR24229:SF40">
    <property type="entry name" value="ALLATOSTATIN C RECEPTOR 1-RELATED"/>
    <property type="match status" value="1"/>
</dbReference>
<feature type="transmembrane region" description="Helical" evidence="9">
    <location>
        <begin position="300"/>
        <end position="322"/>
    </location>
</feature>
<evidence type="ECO:0000256" key="9">
    <source>
        <dbReference type="SAM" id="Phobius"/>
    </source>
</evidence>
<feature type="transmembrane region" description="Helical" evidence="9">
    <location>
        <begin position="34"/>
        <end position="58"/>
    </location>
</feature>
<keyword evidence="7" id="KW-0675">Receptor</keyword>
<feature type="transmembrane region" description="Helical" evidence="9">
    <location>
        <begin position="110"/>
        <end position="131"/>
    </location>
</feature>
<reference evidence="12" key="1">
    <citation type="submission" date="2021-02" db="EMBL/GenBank/DDBJ databases">
        <authorList>
            <person name="Nowell W R."/>
        </authorList>
    </citation>
    <scope>NUCLEOTIDE SEQUENCE</scope>
</reference>
<keyword evidence="6 9" id="KW-0472">Membrane</keyword>
<feature type="transmembrane region" description="Helical" evidence="9">
    <location>
        <begin position="70"/>
        <end position="98"/>
    </location>
</feature>
<dbReference type="SUPFAM" id="SSF81321">
    <property type="entry name" value="Family A G protein-coupled receptor-like"/>
    <property type="match status" value="1"/>
</dbReference>
<dbReference type="AlphaFoldDB" id="A0A813XT84"/>
<dbReference type="GO" id="GO:0043005">
    <property type="term" value="C:neuron projection"/>
    <property type="evidence" value="ECO:0007669"/>
    <property type="project" value="TreeGrafter"/>
</dbReference>
<comment type="subcellular location">
    <subcellularLocation>
        <location evidence="1">Cell membrane</location>
        <topology evidence="1">Multi-pass membrane protein</topology>
    </subcellularLocation>
</comment>
<sequence>MVLSSVFFLGLFVVMSSPFEISDYTVSLQRAEKYLFQYGGLILIVLGSIGCLLSWIVFSKKTLRKNPCSIYMMAFHIANFTYIITLILPSVLSIGYGLTFITSTLGLCRFSIYMAFALDIISPICLVLASIDRILVTSPNALTRQKSTFRLAFRSIICATLFWMLFHSHSLILMHVIQISLSNFICYTQSPIYLVVISYYSLLKNILIPTLLAGLGLLAIRNIRKLGHNRVVPDATTMGTVNDRSLQSIHSKDRQLVRILLIDIGIYVICVYPQTAINLYQQITQYDTKSFDQTQAEVSIQYLCSFCGFIPYCIGFYSNLIVSKTFRNEVKNIFLCK</sequence>
<dbReference type="Proteomes" id="UP000663881">
    <property type="component" value="Unassembled WGS sequence"/>
</dbReference>
<evidence type="ECO:0000256" key="1">
    <source>
        <dbReference type="ARBA" id="ARBA00004651"/>
    </source>
</evidence>